<dbReference type="SUPFAM" id="SSF63737">
    <property type="entry name" value="Leukotriene A4 hydrolase N-terminal domain"/>
    <property type="match status" value="1"/>
</dbReference>
<reference evidence="1" key="1">
    <citation type="journal article" name="BMC Genomics">
        <title>Long-read sequencing and de novo genome assembly of marine medaka (Oryzias melastigma).</title>
        <authorList>
            <person name="Liang P."/>
            <person name="Saqib H.S.A."/>
            <person name="Ni X."/>
            <person name="Shen Y."/>
        </authorList>
    </citation>
    <scope>NUCLEOTIDE SEQUENCE</scope>
    <source>
        <strain evidence="1">Bigg-433</strain>
    </source>
</reference>
<keyword evidence="1" id="KW-0378">Hydrolase</keyword>
<dbReference type="AlphaFoldDB" id="A0A834FNL7"/>
<dbReference type="Proteomes" id="UP000646548">
    <property type="component" value="Unassembled WGS sequence"/>
</dbReference>
<dbReference type="InterPro" id="IPR033577">
    <property type="entry name" value="AOPep"/>
</dbReference>
<dbReference type="GO" id="GO:0005730">
    <property type="term" value="C:nucleolus"/>
    <property type="evidence" value="ECO:0007669"/>
    <property type="project" value="InterPro"/>
</dbReference>
<evidence type="ECO:0000313" key="2">
    <source>
        <dbReference type="Proteomes" id="UP000646548"/>
    </source>
</evidence>
<dbReference type="InterPro" id="IPR042097">
    <property type="entry name" value="Aminopeptidase_N-like_N_sf"/>
</dbReference>
<dbReference type="GO" id="GO:0070006">
    <property type="term" value="F:metalloaminopeptidase activity"/>
    <property type="evidence" value="ECO:0007669"/>
    <property type="project" value="InterPro"/>
</dbReference>
<keyword evidence="1" id="KW-0645">Protease</keyword>
<dbReference type="PANTHER" id="PTHR46627:SF1">
    <property type="entry name" value="AMINOPEPTIDASE O"/>
    <property type="match status" value="1"/>
</dbReference>
<dbReference type="EMBL" id="WKFB01000073">
    <property type="protein sequence ID" value="KAF6737055.1"/>
    <property type="molecule type" value="Genomic_DNA"/>
</dbReference>
<gene>
    <name evidence="1" type="ORF">FQA47_015893</name>
</gene>
<sequence>MTLPLRANTNHILVKHYVLDLTVHLHSRLISSSIVLFLEPQPEAEHSLDGATFQEADTMEFGAKVEDKEKTCESADVQTSHLWQTTSSSDFTLVLDCCDLDVSKVEEVDITSTPDIMGLLPQSASEILSGNPQSAFMENLFSMPSSQWQMKHQIFSAV</sequence>
<dbReference type="PANTHER" id="PTHR46627">
    <property type="entry name" value="AMINOPEPTIDASE O"/>
    <property type="match status" value="1"/>
</dbReference>
<name>A0A834FNL7_ORYME</name>
<comment type="caution">
    <text evidence="1">The sequence shown here is derived from an EMBL/GenBank/DDBJ whole genome shotgun (WGS) entry which is preliminary data.</text>
</comment>
<proteinExistence type="predicted"/>
<protein>
    <submittedName>
        <fullName evidence="1">Aminopeptidase O</fullName>
    </submittedName>
</protein>
<evidence type="ECO:0000313" key="1">
    <source>
        <dbReference type="EMBL" id="KAF6737055.1"/>
    </source>
</evidence>
<organism evidence="1 2">
    <name type="scientific">Oryzias melastigma</name>
    <name type="common">Marine medaka</name>
    <dbReference type="NCBI Taxonomy" id="30732"/>
    <lineage>
        <taxon>Eukaryota</taxon>
        <taxon>Metazoa</taxon>
        <taxon>Chordata</taxon>
        <taxon>Craniata</taxon>
        <taxon>Vertebrata</taxon>
        <taxon>Euteleostomi</taxon>
        <taxon>Actinopterygii</taxon>
        <taxon>Neopterygii</taxon>
        <taxon>Teleostei</taxon>
        <taxon>Neoteleostei</taxon>
        <taxon>Acanthomorphata</taxon>
        <taxon>Ovalentaria</taxon>
        <taxon>Atherinomorphae</taxon>
        <taxon>Beloniformes</taxon>
        <taxon>Adrianichthyidae</taxon>
        <taxon>Oryziinae</taxon>
        <taxon>Oryzias</taxon>
    </lineage>
</organism>
<keyword evidence="1" id="KW-0031">Aminopeptidase</keyword>
<accession>A0A834FNL7</accession>